<feature type="domain" description="Rib" evidence="3">
    <location>
        <begin position="37"/>
        <end position="117"/>
    </location>
</feature>
<feature type="compositionally biased region" description="Basic and acidic residues" evidence="2">
    <location>
        <begin position="327"/>
        <end position="338"/>
    </location>
</feature>
<feature type="compositionally biased region" description="Basic and acidic residues" evidence="2">
    <location>
        <begin position="478"/>
        <end position="496"/>
    </location>
</feature>
<proteinExistence type="predicted"/>
<feature type="compositionally biased region" description="Low complexity" evidence="2">
    <location>
        <begin position="442"/>
        <end position="452"/>
    </location>
</feature>
<dbReference type="Gene3D" id="3.10.20.890">
    <property type="match status" value="2"/>
</dbReference>
<feature type="domain" description="Rib" evidence="3">
    <location>
        <begin position="373"/>
        <end position="453"/>
    </location>
</feature>
<feature type="domain" description="Rib" evidence="3">
    <location>
        <begin position="118"/>
        <end position="201"/>
    </location>
</feature>
<feature type="compositionally biased region" description="Low complexity" evidence="2">
    <location>
        <begin position="1"/>
        <end position="17"/>
    </location>
</feature>
<sequence length="496" mass="53255">PEGTTVTVGDDGTATVTYPDQSTDTIKGSDLVRPATDADKYEPEGVEITVNRNTKLGPTEAKEAIKNAQSLPERTTYSWADEKLPDTSTPGQKDGWVVVTYPDTSHDIVPVKINVKKDAESYAVTPNNKVSVDKGEDVDPASLVTVTDPDGKQVQLPAGSIDWKDGAKPDLTTQGDKTGSVEVTFLDGSKKDTDVTIHVKTDAETYDPQAQPWTTTVGKTPKADEVISSTDKNGKKMPSDANYTWKTEPNTSKIGEASGEVTVTYADGSHDDVPVTINVKDKLNDNEKYHIYGKDGLKVDKGQTLDPKDAIDVKDANGKETTLPEKSKVEWTKDKEPDFSQAGKDVTGEVTVTYPDHTQSDSVPVTVHVTGESDKYKVAPRDGVTVQRGGQVDPETTVVAQTPDGKPTSFPDETTHKWVTAPDTSTTGNRTGVVETTFPDGSTTTTTVSVTVEPNQSDKTTPKVPAKEPVANTSSLTDGEKANVQKNVEDANKDEN</sequence>
<dbReference type="EMBL" id="NFHN01000095">
    <property type="protein sequence ID" value="OUN39764.1"/>
    <property type="molecule type" value="Genomic_DNA"/>
</dbReference>
<dbReference type="Proteomes" id="UP000195868">
    <property type="component" value="Unassembled WGS sequence"/>
</dbReference>
<dbReference type="AlphaFoldDB" id="A0A1Y3TT98"/>
<comment type="caution">
    <text evidence="5">The sequence shown here is derived from an EMBL/GenBank/DDBJ whole genome shotgun (WGS) entry which is preliminary data.</text>
</comment>
<dbReference type="Pfam" id="PF08428">
    <property type="entry name" value="Rib"/>
    <property type="match status" value="5"/>
</dbReference>
<dbReference type="InterPro" id="IPR044024">
    <property type="entry name" value="aRib"/>
</dbReference>
<feature type="region of interest" description="Disordered" evidence="2">
    <location>
        <begin position="386"/>
        <end position="496"/>
    </location>
</feature>
<evidence type="ECO:0000313" key="5">
    <source>
        <dbReference type="EMBL" id="OUN39764.1"/>
    </source>
</evidence>
<dbReference type="NCBIfam" id="TIGR02331">
    <property type="entry name" value="rib_alpha"/>
    <property type="match status" value="5"/>
</dbReference>
<name>A0A1Y3TT98_LIMRT</name>
<dbReference type="InterPro" id="IPR012706">
    <property type="entry name" value="Rib_alpha_Esp_rpt"/>
</dbReference>
<dbReference type="InterPro" id="IPR059115">
    <property type="entry name" value="Rib"/>
</dbReference>
<evidence type="ECO:0000259" key="4">
    <source>
        <dbReference type="Pfam" id="PF18938"/>
    </source>
</evidence>
<feature type="non-terminal residue" evidence="5">
    <location>
        <position position="496"/>
    </location>
</feature>
<reference evidence="6" key="1">
    <citation type="submission" date="2017-04" db="EMBL/GenBank/DDBJ databases">
        <title>Function of individual gut microbiota members based on whole genome sequencing of pure cultures obtained from chicken caecum.</title>
        <authorList>
            <person name="Medvecky M."/>
            <person name="Cejkova D."/>
            <person name="Polansky O."/>
            <person name="Karasova D."/>
            <person name="Kubasova T."/>
            <person name="Cizek A."/>
            <person name="Rychlik I."/>
        </authorList>
    </citation>
    <scope>NUCLEOTIDE SEQUENCE [LARGE SCALE GENOMIC DNA]</scope>
    <source>
        <strain evidence="6">An71</strain>
    </source>
</reference>
<organism evidence="5 6">
    <name type="scientific">Limosilactobacillus reuteri</name>
    <name type="common">Lactobacillus reuteri</name>
    <dbReference type="NCBI Taxonomy" id="1598"/>
    <lineage>
        <taxon>Bacteria</taxon>
        <taxon>Bacillati</taxon>
        <taxon>Bacillota</taxon>
        <taxon>Bacilli</taxon>
        <taxon>Lactobacillales</taxon>
        <taxon>Lactobacillaceae</taxon>
        <taxon>Limosilactobacillus</taxon>
    </lineage>
</organism>
<feature type="domain" description="Rib" evidence="3">
    <location>
        <begin position="285"/>
        <end position="370"/>
    </location>
</feature>
<keyword evidence="1" id="KW-0732">Signal</keyword>
<feature type="domain" description="Rib" evidence="3">
    <location>
        <begin position="202"/>
        <end position="281"/>
    </location>
</feature>
<evidence type="ECO:0000256" key="2">
    <source>
        <dbReference type="SAM" id="MobiDB-lite"/>
    </source>
</evidence>
<protein>
    <submittedName>
        <fullName evidence="5">Uncharacterized protein</fullName>
    </submittedName>
</protein>
<evidence type="ECO:0000313" key="6">
    <source>
        <dbReference type="Proteomes" id="UP000195868"/>
    </source>
</evidence>
<feature type="region of interest" description="Disordered" evidence="2">
    <location>
        <begin position="327"/>
        <end position="346"/>
    </location>
</feature>
<feature type="region of interest" description="Disordered" evidence="2">
    <location>
        <begin position="1"/>
        <end position="29"/>
    </location>
</feature>
<accession>A0A1Y3TT98</accession>
<evidence type="ECO:0000259" key="3">
    <source>
        <dbReference type="Pfam" id="PF08428"/>
    </source>
</evidence>
<dbReference type="Pfam" id="PF18938">
    <property type="entry name" value="aRib"/>
    <property type="match status" value="1"/>
</dbReference>
<feature type="non-terminal residue" evidence="5">
    <location>
        <position position="1"/>
    </location>
</feature>
<evidence type="ECO:0000256" key="1">
    <source>
        <dbReference type="ARBA" id="ARBA00022729"/>
    </source>
</evidence>
<dbReference type="RefSeq" id="WP_275077206.1">
    <property type="nucleotide sequence ID" value="NZ_NFHN01000095.1"/>
</dbReference>
<feature type="domain" description="Atypical Rib" evidence="4">
    <location>
        <begin position="2"/>
        <end position="33"/>
    </location>
</feature>
<gene>
    <name evidence="5" type="ORF">B5G22_11780</name>
</gene>